<protein>
    <submittedName>
        <fullName evidence="4">DUF2510 domain-containing protein</fullName>
    </submittedName>
</protein>
<keyword evidence="5" id="KW-1185">Reference proteome</keyword>
<evidence type="ECO:0000313" key="4">
    <source>
        <dbReference type="EMBL" id="QGG94980.1"/>
    </source>
</evidence>
<keyword evidence="2" id="KW-0472">Membrane</keyword>
<accession>A0A5Q2RM95</accession>
<feature type="compositionally biased region" description="Low complexity" evidence="1">
    <location>
        <begin position="35"/>
        <end position="52"/>
    </location>
</feature>
<organism evidence="4 5">
    <name type="scientific">Actinomarinicola tropica</name>
    <dbReference type="NCBI Taxonomy" id="2789776"/>
    <lineage>
        <taxon>Bacteria</taxon>
        <taxon>Bacillati</taxon>
        <taxon>Actinomycetota</taxon>
        <taxon>Acidimicrobiia</taxon>
        <taxon>Acidimicrobiales</taxon>
        <taxon>Iamiaceae</taxon>
        <taxon>Actinomarinicola</taxon>
    </lineage>
</organism>
<gene>
    <name evidence="4" type="ORF">GH723_07585</name>
</gene>
<keyword evidence="2" id="KW-0812">Transmembrane</keyword>
<evidence type="ECO:0000256" key="2">
    <source>
        <dbReference type="SAM" id="Phobius"/>
    </source>
</evidence>
<dbReference type="Proteomes" id="UP000334019">
    <property type="component" value="Chromosome"/>
</dbReference>
<sequence length="637" mass="67121">MTTPAGWYPDPNAEGTQRYWDGAQWTEHTAPLVATTPADAPASPAEPAPLATDAAPDGGGGRRKLLGGVAAAVLVVAAGAFAVTQLASADGGADSPEAAVSGLFDSMADEDLVGMAEIVLPGERRTFVDPMLEGVDHLRRWGVLDESLDTSDVGGIDLEVEDLELRTEEAAEDVVNVFASGTMVASLQGEELPVGSLLEERALEGEDMSELDSEPAREGFEDVMITAVREDGRWYVSGTYTIAEAARADAGVQLPPPDEAVQPIGADSPEEAVDGLMASIADLDLEGMIARLHPDEASALQRYAPMFLDEGQAAIDEMVAEAGLDIEIEDLDYDIVERDGFAVVTAATFSLRATADGEEVSMSFDGDCTVITVDGETEEVCTADAPESSIDLTDTPIGDVQAMLDEMDEVGLVVAEGPGGWYVAPVRSYSEVVLAVMRVIDREHIERLIDSAEDGSLAQWFEEQFESMFGELGLDEDALFGSSTEMFEEIGGPIETTDLGDLVDACQGGDMGACDDLWWSSPIDSEEERIAETCGDTLPAEGGGTCEARAGSDQSDSSADEGSGSTDDAAALPDTYGDDPSLDVLWEECEAGDGAACDDLYMESPVGSEYEEFGRSCGGRQEDGSFDWCEDVLAGGS</sequence>
<dbReference type="InterPro" id="IPR018929">
    <property type="entry name" value="DUF2510"/>
</dbReference>
<dbReference type="RefSeq" id="WP_153759088.1">
    <property type="nucleotide sequence ID" value="NZ_CP045851.1"/>
</dbReference>
<reference evidence="4 5" key="1">
    <citation type="submission" date="2019-11" db="EMBL/GenBank/DDBJ databases">
        <authorList>
            <person name="He Y."/>
        </authorList>
    </citation>
    <scope>NUCLEOTIDE SEQUENCE [LARGE SCALE GENOMIC DNA]</scope>
    <source>
        <strain evidence="4 5">SCSIO 58843</strain>
    </source>
</reference>
<dbReference type="EMBL" id="CP045851">
    <property type="protein sequence ID" value="QGG94980.1"/>
    <property type="molecule type" value="Genomic_DNA"/>
</dbReference>
<dbReference type="Pfam" id="PF10708">
    <property type="entry name" value="DUF2510"/>
    <property type="match status" value="1"/>
</dbReference>
<name>A0A5Q2RM95_9ACTN</name>
<proteinExistence type="predicted"/>
<dbReference type="KEGG" id="atq:GH723_07585"/>
<evidence type="ECO:0000313" key="5">
    <source>
        <dbReference type="Proteomes" id="UP000334019"/>
    </source>
</evidence>
<keyword evidence="2" id="KW-1133">Transmembrane helix</keyword>
<evidence type="ECO:0000256" key="1">
    <source>
        <dbReference type="SAM" id="MobiDB-lite"/>
    </source>
</evidence>
<feature type="domain" description="DUF2510" evidence="3">
    <location>
        <begin position="5"/>
        <end position="37"/>
    </location>
</feature>
<dbReference type="AlphaFoldDB" id="A0A5Q2RM95"/>
<evidence type="ECO:0000259" key="3">
    <source>
        <dbReference type="Pfam" id="PF10708"/>
    </source>
</evidence>
<feature type="region of interest" description="Disordered" evidence="1">
    <location>
        <begin position="35"/>
        <end position="57"/>
    </location>
</feature>
<feature type="region of interest" description="Disordered" evidence="1">
    <location>
        <begin position="535"/>
        <end position="581"/>
    </location>
</feature>
<feature type="transmembrane region" description="Helical" evidence="2">
    <location>
        <begin position="65"/>
        <end position="87"/>
    </location>
</feature>